<protein>
    <submittedName>
        <fullName evidence="8">Phosphoglycerate dehydrogenase</fullName>
    </submittedName>
</protein>
<name>A0ABU8SMN6_9LACO</name>
<dbReference type="PANTHER" id="PTHR42789:SF1">
    <property type="entry name" value="D-ISOMER SPECIFIC 2-HYDROXYACID DEHYDROGENASE FAMILY PROTEIN (AFU_ORTHOLOGUE AFUA_6G10090)"/>
    <property type="match status" value="1"/>
</dbReference>
<keyword evidence="3 5" id="KW-0560">Oxidoreductase</keyword>
<evidence type="ECO:0000256" key="3">
    <source>
        <dbReference type="ARBA" id="ARBA00023002"/>
    </source>
</evidence>
<evidence type="ECO:0000256" key="4">
    <source>
        <dbReference type="ARBA" id="ARBA00023027"/>
    </source>
</evidence>
<dbReference type="InterPro" id="IPR029753">
    <property type="entry name" value="D-isomer_DH_CS"/>
</dbReference>
<evidence type="ECO:0000259" key="6">
    <source>
        <dbReference type="Pfam" id="PF00389"/>
    </source>
</evidence>
<evidence type="ECO:0000256" key="1">
    <source>
        <dbReference type="ARBA" id="ARBA00005854"/>
    </source>
</evidence>
<dbReference type="SUPFAM" id="SSF52283">
    <property type="entry name" value="Formate/glycerate dehydrogenase catalytic domain-like"/>
    <property type="match status" value="1"/>
</dbReference>
<dbReference type="Pfam" id="PF02826">
    <property type="entry name" value="2-Hacid_dh_C"/>
    <property type="match status" value="1"/>
</dbReference>
<evidence type="ECO:0000313" key="8">
    <source>
        <dbReference type="EMBL" id="MEJ6401167.1"/>
    </source>
</evidence>
<dbReference type="InterPro" id="IPR006139">
    <property type="entry name" value="D-isomer_2_OHA_DH_cat_dom"/>
</dbReference>
<reference evidence="8 9" key="1">
    <citation type="submission" date="2023-10" db="EMBL/GenBank/DDBJ databases">
        <title>Nicoliella lavandulae sp. nov. isolated from Lavandula angustifolia flowers.</title>
        <authorList>
            <person name="Alcantara C."/>
            <person name="Zuniga M."/>
            <person name="Landete J.M."/>
            <person name="Monedero V."/>
        </authorList>
    </citation>
    <scope>NUCLEOTIDE SEQUENCE [LARGE SCALE GENOMIC DNA]</scope>
    <source>
        <strain evidence="8 9">Es01</strain>
    </source>
</reference>
<keyword evidence="4" id="KW-0520">NAD</keyword>
<sequence>MTKKILITPAIERFVGQEIKDKGIEPVVVDGQDADLILQKASDVDGIILMADPFPNSMYAKMPNLKVLARQGVGYDNVDPKTAAENGVWVTNTPGGNAVEVAENVLAQMLILSKHLYTISKKMREGDSSYGEQQMASQISGKTLGIVGYGNIGHEVAKMASGFGMNVLIYNRTPRDTKYGKMVDWNQLFKESDYVTLHLPAVQGTIGSVAKKEFDMMKESAYLINLGRGPLVNQDDMVDALKNHHIAGAGLDVYDKEPLPMDSPIRKLDNVFMTPHCAGNSVEAWNAMSHTALDNILAVFDGKKPNTPVNEVK</sequence>
<keyword evidence="2" id="KW-0028">Amino-acid biosynthesis</keyword>
<dbReference type="PROSITE" id="PS00065">
    <property type="entry name" value="D_2_HYDROXYACID_DH_1"/>
    <property type="match status" value="1"/>
</dbReference>
<comment type="similarity">
    <text evidence="1 5">Belongs to the D-isomer specific 2-hydroxyacid dehydrogenase family.</text>
</comment>
<dbReference type="InterPro" id="IPR036291">
    <property type="entry name" value="NAD(P)-bd_dom_sf"/>
</dbReference>
<evidence type="ECO:0000313" key="9">
    <source>
        <dbReference type="Proteomes" id="UP001370590"/>
    </source>
</evidence>
<evidence type="ECO:0000259" key="7">
    <source>
        <dbReference type="Pfam" id="PF02826"/>
    </source>
</evidence>
<evidence type="ECO:0000256" key="5">
    <source>
        <dbReference type="RuleBase" id="RU003719"/>
    </source>
</evidence>
<dbReference type="Proteomes" id="UP001370590">
    <property type="component" value="Unassembled WGS sequence"/>
</dbReference>
<proteinExistence type="inferred from homology"/>
<dbReference type="PANTHER" id="PTHR42789">
    <property type="entry name" value="D-ISOMER SPECIFIC 2-HYDROXYACID DEHYDROGENASE FAMILY PROTEIN (AFU_ORTHOLOGUE AFUA_6G10090)"/>
    <property type="match status" value="1"/>
</dbReference>
<dbReference type="EMBL" id="JAWMWH010000003">
    <property type="protein sequence ID" value="MEJ6401167.1"/>
    <property type="molecule type" value="Genomic_DNA"/>
</dbReference>
<dbReference type="PROSITE" id="PS00671">
    <property type="entry name" value="D_2_HYDROXYACID_DH_3"/>
    <property type="match status" value="1"/>
</dbReference>
<dbReference type="Pfam" id="PF00389">
    <property type="entry name" value="2-Hacid_dh"/>
    <property type="match status" value="1"/>
</dbReference>
<dbReference type="InterPro" id="IPR006140">
    <property type="entry name" value="D-isomer_DH_NAD-bd"/>
</dbReference>
<dbReference type="InterPro" id="IPR050857">
    <property type="entry name" value="D-2-hydroxyacid_DH"/>
</dbReference>
<comment type="caution">
    <text evidence="8">The sequence shown here is derived from an EMBL/GenBank/DDBJ whole genome shotgun (WGS) entry which is preliminary data.</text>
</comment>
<keyword evidence="9" id="KW-1185">Reference proteome</keyword>
<evidence type="ECO:0000256" key="2">
    <source>
        <dbReference type="ARBA" id="ARBA00022605"/>
    </source>
</evidence>
<gene>
    <name evidence="8" type="ORF">R4146_08460</name>
</gene>
<feature type="domain" description="D-isomer specific 2-hydroxyacid dehydrogenase NAD-binding" evidence="7">
    <location>
        <begin position="106"/>
        <end position="278"/>
    </location>
</feature>
<organism evidence="8 9">
    <name type="scientific">Nicoliella lavandulae</name>
    <dbReference type="NCBI Taxonomy" id="3082954"/>
    <lineage>
        <taxon>Bacteria</taxon>
        <taxon>Bacillati</taxon>
        <taxon>Bacillota</taxon>
        <taxon>Bacilli</taxon>
        <taxon>Lactobacillales</taxon>
        <taxon>Lactobacillaceae</taxon>
        <taxon>Nicoliella</taxon>
    </lineage>
</organism>
<dbReference type="RefSeq" id="WP_339961008.1">
    <property type="nucleotide sequence ID" value="NZ_JAWMWH010000003.1"/>
</dbReference>
<feature type="domain" description="D-isomer specific 2-hydroxyacid dehydrogenase catalytic" evidence="6">
    <location>
        <begin position="12"/>
        <end position="310"/>
    </location>
</feature>
<dbReference type="SUPFAM" id="SSF51735">
    <property type="entry name" value="NAD(P)-binding Rossmann-fold domains"/>
    <property type="match status" value="1"/>
</dbReference>
<dbReference type="CDD" id="cd12172">
    <property type="entry name" value="PGDH_like_2"/>
    <property type="match status" value="1"/>
</dbReference>
<dbReference type="InterPro" id="IPR029752">
    <property type="entry name" value="D-isomer_DH_CS1"/>
</dbReference>
<dbReference type="Gene3D" id="3.40.50.720">
    <property type="entry name" value="NAD(P)-binding Rossmann-like Domain"/>
    <property type="match status" value="2"/>
</dbReference>
<accession>A0ABU8SMN6</accession>